<accession>A0A2K4ZIZ7</accession>
<reference evidence="1 2" key="1">
    <citation type="submission" date="2018-01" db="EMBL/GenBank/DDBJ databases">
        <authorList>
            <person name="Gaut B.S."/>
            <person name="Morton B.R."/>
            <person name="Clegg M.T."/>
            <person name="Duvall M.R."/>
        </authorList>
    </citation>
    <scope>NUCLEOTIDE SEQUENCE [LARGE SCALE GENOMIC DNA]</scope>
    <source>
        <strain evidence="1">GP69</strain>
    </source>
</reference>
<keyword evidence="2" id="KW-1185">Reference proteome</keyword>
<evidence type="ECO:0000313" key="2">
    <source>
        <dbReference type="Proteomes" id="UP000236311"/>
    </source>
</evidence>
<organism evidence="1 2">
    <name type="scientific">Acetatifactor muris</name>
    <dbReference type="NCBI Taxonomy" id="879566"/>
    <lineage>
        <taxon>Bacteria</taxon>
        <taxon>Bacillati</taxon>
        <taxon>Bacillota</taxon>
        <taxon>Clostridia</taxon>
        <taxon>Lachnospirales</taxon>
        <taxon>Lachnospiraceae</taxon>
        <taxon>Acetatifactor</taxon>
    </lineage>
</organism>
<dbReference type="AlphaFoldDB" id="A0A2K4ZIZ7"/>
<proteinExistence type="predicted"/>
<protein>
    <submittedName>
        <fullName evidence="1">Uncharacterized protein</fullName>
    </submittedName>
</protein>
<gene>
    <name evidence="1" type="ORF">AMURIS_03176</name>
</gene>
<dbReference type="RefSeq" id="WP_276949236.1">
    <property type="nucleotide sequence ID" value="NZ_CANRXC010000013.1"/>
</dbReference>
<name>A0A2K4ZIZ7_9FIRM</name>
<evidence type="ECO:0000313" key="1">
    <source>
        <dbReference type="EMBL" id="SOY30449.1"/>
    </source>
</evidence>
<dbReference type="EMBL" id="OFSM01000016">
    <property type="protein sequence ID" value="SOY30449.1"/>
    <property type="molecule type" value="Genomic_DNA"/>
</dbReference>
<dbReference type="Proteomes" id="UP000236311">
    <property type="component" value="Unassembled WGS sequence"/>
</dbReference>
<sequence length="57" mass="6589">MEIVLQVFLLVVGFTMLIKGARHDPKIKDDLLIIKNDNQHELEVSMKEVLDIQEDNV</sequence>